<keyword evidence="10" id="KW-0915">Sodium</keyword>
<comment type="caution">
    <text evidence="11">The sequence shown here is derived from an EMBL/GenBank/DDBJ whole genome shotgun (WGS) entry which is preliminary data.</text>
</comment>
<evidence type="ECO:0000256" key="2">
    <source>
        <dbReference type="ARBA" id="ARBA00022475"/>
    </source>
</evidence>
<reference evidence="11 12" key="1">
    <citation type="submission" date="2018-10" db="EMBL/GenBank/DDBJ databases">
        <title>Phylogenomics of Brevibacillus.</title>
        <authorList>
            <person name="Dunlap C."/>
        </authorList>
    </citation>
    <scope>NUCLEOTIDE SEQUENCE [LARGE SCALE GENOMIC DNA]</scope>
    <source>
        <strain evidence="11 12">JCM 15774</strain>
    </source>
</reference>
<comment type="subcellular location">
    <subcellularLocation>
        <location evidence="1 10">Cell membrane</location>
        <topology evidence="1 10">Multi-pass membrane protein</topology>
    </subcellularLocation>
</comment>
<evidence type="ECO:0000256" key="5">
    <source>
        <dbReference type="ARBA" id="ARBA00023136"/>
    </source>
</evidence>
<organism evidence="11 12">
    <name type="scientific">Brevibacillus nitrificans</name>
    <dbReference type="NCBI Taxonomy" id="651560"/>
    <lineage>
        <taxon>Bacteria</taxon>
        <taxon>Bacillati</taxon>
        <taxon>Bacillota</taxon>
        <taxon>Bacilli</taxon>
        <taxon>Bacillales</taxon>
        <taxon>Paenibacillaceae</taxon>
        <taxon>Brevibacillus</taxon>
    </lineage>
</organism>
<comment type="activity regulation">
    <text evidence="10">Na(+) is not transported, but it plays an essential structural role and its presence is essential for fluoride channel function.</text>
</comment>
<keyword evidence="10" id="KW-0406">Ion transport</keyword>
<dbReference type="GO" id="GO:0046872">
    <property type="term" value="F:metal ion binding"/>
    <property type="evidence" value="ECO:0007669"/>
    <property type="project" value="UniProtKB-KW"/>
</dbReference>
<evidence type="ECO:0000256" key="6">
    <source>
        <dbReference type="ARBA" id="ARBA00023303"/>
    </source>
</evidence>
<accession>A0A3M8D8K4</accession>
<dbReference type="InterPro" id="IPR003691">
    <property type="entry name" value="FluC"/>
</dbReference>
<feature type="transmembrane region" description="Helical" evidence="10">
    <location>
        <begin position="60"/>
        <end position="78"/>
    </location>
</feature>
<feature type="binding site" evidence="10">
    <location>
        <position position="100"/>
    </location>
    <ligand>
        <name>Na(+)</name>
        <dbReference type="ChEBI" id="CHEBI:29101"/>
        <note>structural</note>
    </ligand>
</feature>
<evidence type="ECO:0000256" key="7">
    <source>
        <dbReference type="ARBA" id="ARBA00035120"/>
    </source>
</evidence>
<dbReference type="HAMAP" id="MF_00454">
    <property type="entry name" value="FluC"/>
    <property type="match status" value="1"/>
</dbReference>
<dbReference type="GO" id="GO:0005886">
    <property type="term" value="C:plasma membrane"/>
    <property type="evidence" value="ECO:0007669"/>
    <property type="project" value="UniProtKB-SubCell"/>
</dbReference>
<feature type="transmembrane region" description="Helical" evidence="10">
    <location>
        <begin position="25"/>
        <end position="48"/>
    </location>
</feature>
<keyword evidence="12" id="KW-1185">Reference proteome</keyword>
<comment type="similarity">
    <text evidence="7 10">Belongs to the fluoride channel Fluc/FEX (TC 1.A.43) family.</text>
</comment>
<keyword evidence="3 10" id="KW-0812">Transmembrane</keyword>
<dbReference type="GO" id="GO:0062054">
    <property type="term" value="F:fluoride channel activity"/>
    <property type="evidence" value="ECO:0007669"/>
    <property type="project" value="UniProtKB-UniRule"/>
</dbReference>
<dbReference type="NCBIfam" id="TIGR00494">
    <property type="entry name" value="crcB"/>
    <property type="match status" value="1"/>
</dbReference>
<keyword evidence="4 10" id="KW-1133">Transmembrane helix</keyword>
<evidence type="ECO:0000256" key="3">
    <source>
        <dbReference type="ARBA" id="ARBA00022692"/>
    </source>
</evidence>
<evidence type="ECO:0000256" key="10">
    <source>
        <dbReference type="HAMAP-Rule" id="MF_00454"/>
    </source>
</evidence>
<feature type="transmembrane region" description="Helical" evidence="10">
    <location>
        <begin position="90"/>
        <end position="109"/>
    </location>
</feature>
<dbReference type="GO" id="GO:0140114">
    <property type="term" value="P:cellular detoxification of fluoride"/>
    <property type="evidence" value="ECO:0007669"/>
    <property type="project" value="UniProtKB-UniRule"/>
</dbReference>
<comment type="function">
    <text evidence="9 10">Fluoride-specific ion channel. Important for reducing fluoride concentration in the cell, thus reducing its toxicity.</text>
</comment>
<evidence type="ECO:0000256" key="9">
    <source>
        <dbReference type="ARBA" id="ARBA00049940"/>
    </source>
</evidence>
<evidence type="ECO:0000256" key="1">
    <source>
        <dbReference type="ARBA" id="ARBA00004651"/>
    </source>
</evidence>
<dbReference type="Proteomes" id="UP000269573">
    <property type="component" value="Unassembled WGS sequence"/>
</dbReference>
<dbReference type="PANTHER" id="PTHR28259">
    <property type="entry name" value="FLUORIDE EXPORT PROTEIN 1-RELATED"/>
    <property type="match status" value="1"/>
</dbReference>
<evidence type="ECO:0000256" key="4">
    <source>
        <dbReference type="ARBA" id="ARBA00022989"/>
    </source>
</evidence>
<gene>
    <name evidence="10 11" type="primary">crcB</name>
    <name evidence="10" type="synonym">fluC</name>
    <name evidence="11" type="ORF">EDM59_13665</name>
</gene>
<evidence type="ECO:0000313" key="11">
    <source>
        <dbReference type="EMBL" id="RNB84374.1"/>
    </source>
</evidence>
<keyword evidence="10" id="KW-0479">Metal-binding</keyword>
<evidence type="ECO:0000313" key="12">
    <source>
        <dbReference type="Proteomes" id="UP000269573"/>
    </source>
</evidence>
<feature type="transmembrane region" description="Helical" evidence="10">
    <location>
        <begin position="121"/>
        <end position="143"/>
    </location>
</feature>
<dbReference type="EMBL" id="RHHU01000010">
    <property type="protein sequence ID" value="RNB84374.1"/>
    <property type="molecule type" value="Genomic_DNA"/>
</dbReference>
<keyword evidence="2 10" id="KW-1003">Cell membrane</keyword>
<dbReference type="Pfam" id="PF02537">
    <property type="entry name" value="CRCB"/>
    <property type="match status" value="1"/>
</dbReference>
<proteinExistence type="inferred from homology"/>
<dbReference type="AlphaFoldDB" id="A0A3M8D8K4"/>
<keyword evidence="6 10" id="KW-0407">Ion channel</keyword>
<evidence type="ECO:0000256" key="8">
    <source>
        <dbReference type="ARBA" id="ARBA00035585"/>
    </source>
</evidence>
<keyword evidence="5 10" id="KW-0472">Membrane</keyword>
<sequence length="160" mass="17472">MTNDSYQRCDIPGRSFFIFGKKREVFGLGNAIAVMLGGVLGACLRYGLGLLVPTNEGFPVITLLINLSGSMFLAWFFTVTSQRIAIQPRLKLAIGTGFTGAFTTFSSFSLETITLIQHDHIFLALLYVLLSLFGGIACAVLGARVATRKERQIEQVKGEM</sequence>
<keyword evidence="10" id="KW-0813">Transport</keyword>
<name>A0A3M8D8K4_9BACL</name>
<feature type="binding site" evidence="10">
    <location>
        <position position="103"/>
    </location>
    <ligand>
        <name>Na(+)</name>
        <dbReference type="ChEBI" id="CHEBI:29101"/>
        <note>structural</note>
    </ligand>
</feature>
<comment type="catalytic activity">
    <reaction evidence="8">
        <text>fluoride(in) = fluoride(out)</text>
        <dbReference type="Rhea" id="RHEA:76159"/>
        <dbReference type="ChEBI" id="CHEBI:17051"/>
    </reaction>
    <physiologicalReaction direction="left-to-right" evidence="8">
        <dbReference type="Rhea" id="RHEA:76160"/>
    </physiologicalReaction>
</comment>
<protein>
    <recommendedName>
        <fullName evidence="10">Fluoride-specific ion channel FluC</fullName>
    </recommendedName>
</protein>
<dbReference type="PANTHER" id="PTHR28259:SF1">
    <property type="entry name" value="FLUORIDE EXPORT PROTEIN 1-RELATED"/>
    <property type="match status" value="1"/>
</dbReference>